<evidence type="ECO:0000313" key="3">
    <source>
        <dbReference type="Proteomes" id="UP001500305"/>
    </source>
</evidence>
<organism evidence="2 3">
    <name type="scientific">Kitasatospora cystarginea</name>
    <dbReference type="NCBI Taxonomy" id="58350"/>
    <lineage>
        <taxon>Bacteria</taxon>
        <taxon>Bacillati</taxon>
        <taxon>Actinomycetota</taxon>
        <taxon>Actinomycetes</taxon>
        <taxon>Kitasatosporales</taxon>
        <taxon>Streptomycetaceae</taxon>
        <taxon>Kitasatospora</taxon>
    </lineage>
</organism>
<reference evidence="3" key="1">
    <citation type="journal article" date="2019" name="Int. J. Syst. Evol. Microbiol.">
        <title>The Global Catalogue of Microorganisms (GCM) 10K type strain sequencing project: providing services to taxonomists for standard genome sequencing and annotation.</title>
        <authorList>
            <consortium name="The Broad Institute Genomics Platform"/>
            <consortium name="The Broad Institute Genome Sequencing Center for Infectious Disease"/>
            <person name="Wu L."/>
            <person name="Ma J."/>
        </authorList>
    </citation>
    <scope>NUCLEOTIDE SEQUENCE [LARGE SCALE GENOMIC DNA]</scope>
    <source>
        <strain evidence="3">JCM 7356</strain>
    </source>
</reference>
<evidence type="ECO:0008006" key="4">
    <source>
        <dbReference type="Google" id="ProtNLM"/>
    </source>
</evidence>
<comment type="caution">
    <text evidence="2">The sequence shown here is derived from an EMBL/GenBank/DDBJ whole genome shotgun (WGS) entry which is preliminary data.</text>
</comment>
<feature type="compositionally biased region" description="Polar residues" evidence="1">
    <location>
        <begin position="109"/>
        <end position="118"/>
    </location>
</feature>
<sequence length="161" mass="16585">MSTGTGSSGGAGAGYRVEVDSLRAFATQVRGLLSEFETNAGGNRAHGQSGVGANAFGDFAEAQALHAKYEAMRDGLRDVLNVMQDAIDDAQRKADLTANNYEEQEQETSRSLRVNTDGWSVGGTPTTATPAGYTSKAASTGASKAPASGPSTGSSQPHPTW</sequence>
<feature type="compositionally biased region" description="Low complexity" evidence="1">
    <location>
        <begin position="122"/>
        <end position="155"/>
    </location>
</feature>
<keyword evidence="3" id="KW-1185">Reference proteome</keyword>
<protein>
    <recommendedName>
        <fullName evidence="4">WXG100 family type VII secretion target</fullName>
    </recommendedName>
</protein>
<accession>A0ABP5QQ39</accession>
<evidence type="ECO:0000313" key="2">
    <source>
        <dbReference type="EMBL" id="GAA2241746.1"/>
    </source>
</evidence>
<dbReference type="RefSeq" id="WP_344636302.1">
    <property type="nucleotide sequence ID" value="NZ_BAAATR010000008.1"/>
</dbReference>
<proteinExistence type="predicted"/>
<dbReference type="EMBL" id="BAAATR010000008">
    <property type="protein sequence ID" value="GAA2241746.1"/>
    <property type="molecule type" value="Genomic_DNA"/>
</dbReference>
<evidence type="ECO:0000256" key="1">
    <source>
        <dbReference type="SAM" id="MobiDB-lite"/>
    </source>
</evidence>
<dbReference type="Proteomes" id="UP001500305">
    <property type="component" value="Unassembled WGS sequence"/>
</dbReference>
<name>A0ABP5QQ39_9ACTN</name>
<gene>
    <name evidence="2" type="ORF">GCM10010430_24140</name>
</gene>
<feature type="region of interest" description="Disordered" evidence="1">
    <location>
        <begin position="97"/>
        <end position="161"/>
    </location>
</feature>